<evidence type="ECO:0000313" key="2">
    <source>
        <dbReference type="Proteomes" id="UP000251281"/>
    </source>
</evidence>
<dbReference type="Proteomes" id="UP000251281">
    <property type="component" value="Unassembled WGS sequence"/>
</dbReference>
<dbReference type="AlphaFoldDB" id="A0A329TYT4"/>
<gene>
    <name evidence="1" type="ORF">C4N24_13065</name>
</gene>
<name>A0A329TYT4_9FIRM</name>
<evidence type="ECO:0000313" key="1">
    <source>
        <dbReference type="EMBL" id="RAW55307.1"/>
    </source>
</evidence>
<comment type="caution">
    <text evidence="1">The sequence shown here is derived from an EMBL/GenBank/DDBJ whole genome shotgun (WGS) entry which is preliminary data.</text>
</comment>
<dbReference type="EMBL" id="PRLD01000017">
    <property type="protein sequence ID" value="RAW55307.1"/>
    <property type="molecule type" value="Genomic_DNA"/>
</dbReference>
<sequence length="94" mass="10837">MNYPAKYFVLEQGELPEVSGGGLLDVFDRVTAYTFQNQFLGSMRTAVWNCLLQKSLQPTVDWAKDFWQMSLLRKATFLYGGVRLGQTVANYWKM</sequence>
<organism evidence="1 2">
    <name type="scientific">Faecalibacterium prausnitzii</name>
    <dbReference type="NCBI Taxonomy" id="853"/>
    <lineage>
        <taxon>Bacteria</taxon>
        <taxon>Bacillati</taxon>
        <taxon>Bacillota</taxon>
        <taxon>Clostridia</taxon>
        <taxon>Eubacteriales</taxon>
        <taxon>Oscillospiraceae</taxon>
        <taxon>Faecalibacterium</taxon>
    </lineage>
</organism>
<dbReference type="RefSeq" id="WP_112091769.1">
    <property type="nucleotide sequence ID" value="NZ_JAWHPU010000002.1"/>
</dbReference>
<accession>A0A329TYT4</accession>
<proteinExistence type="predicted"/>
<protein>
    <submittedName>
        <fullName evidence="1">Uncharacterized protein</fullName>
    </submittedName>
</protein>
<reference evidence="1 2" key="1">
    <citation type="submission" date="2018-02" db="EMBL/GenBank/DDBJ databases">
        <title>Complete genome sequencing of Faecalibacterium prausnitzii strains isolated from the human gut.</title>
        <authorList>
            <person name="Fitzgerald B.C."/>
            <person name="Shkoporov A.N."/>
            <person name="Ross P.R."/>
            <person name="Hill C."/>
        </authorList>
    </citation>
    <scope>NUCLEOTIDE SEQUENCE [LARGE SCALE GENOMIC DNA]</scope>
    <source>
        <strain evidence="1 2">APC923/51-1</strain>
    </source>
</reference>